<evidence type="ECO:0000259" key="4">
    <source>
        <dbReference type="Pfam" id="PF08241"/>
    </source>
</evidence>
<dbReference type="GO" id="GO:0032259">
    <property type="term" value="P:methylation"/>
    <property type="evidence" value="ECO:0007669"/>
    <property type="project" value="UniProtKB-KW"/>
</dbReference>
<keyword evidence="3 5" id="KW-0808">Transferase</keyword>
<gene>
    <name evidence="5" type="ORF">FLP08_08890</name>
</gene>
<evidence type="ECO:0000313" key="6">
    <source>
        <dbReference type="Proteomes" id="UP000460416"/>
    </source>
</evidence>
<evidence type="ECO:0000313" key="5">
    <source>
        <dbReference type="EMBL" id="MUP42688.1"/>
    </source>
</evidence>
<keyword evidence="6" id="KW-1185">Reference proteome</keyword>
<feature type="domain" description="Methyltransferase type 11" evidence="4">
    <location>
        <begin position="39"/>
        <end position="126"/>
    </location>
</feature>
<dbReference type="PANTHER" id="PTHR44942">
    <property type="entry name" value="METHYLTRANSF_11 DOMAIN-CONTAINING PROTEIN"/>
    <property type="match status" value="1"/>
</dbReference>
<dbReference type="GO" id="GO:0008757">
    <property type="term" value="F:S-adenosylmethionine-dependent methyltransferase activity"/>
    <property type="evidence" value="ECO:0007669"/>
    <property type="project" value="InterPro"/>
</dbReference>
<dbReference type="AlphaFoldDB" id="A0A7K1LPL9"/>
<dbReference type="SUPFAM" id="SSF53335">
    <property type="entry name" value="S-adenosyl-L-methionine-dependent methyltransferases"/>
    <property type="match status" value="1"/>
</dbReference>
<organism evidence="5 6">
    <name type="scientific">Christiangramia aestuarii</name>
    <dbReference type="NCBI Taxonomy" id="1028746"/>
    <lineage>
        <taxon>Bacteria</taxon>
        <taxon>Pseudomonadati</taxon>
        <taxon>Bacteroidota</taxon>
        <taxon>Flavobacteriia</taxon>
        <taxon>Flavobacteriales</taxon>
        <taxon>Flavobacteriaceae</taxon>
        <taxon>Christiangramia</taxon>
    </lineage>
</organism>
<protein>
    <submittedName>
        <fullName evidence="5">Class I SAM-dependent methyltransferase</fullName>
    </submittedName>
</protein>
<dbReference type="PANTHER" id="PTHR44942:SF4">
    <property type="entry name" value="METHYLTRANSFERASE TYPE 11 DOMAIN-CONTAINING PROTEIN"/>
    <property type="match status" value="1"/>
</dbReference>
<dbReference type="EMBL" id="VJVW01000003">
    <property type="protein sequence ID" value="MUP42688.1"/>
    <property type="molecule type" value="Genomic_DNA"/>
</dbReference>
<keyword evidence="2 5" id="KW-0489">Methyltransferase</keyword>
<comment type="similarity">
    <text evidence="1">Belongs to the methyltransferase superfamily.</text>
</comment>
<dbReference type="Gene3D" id="3.40.50.150">
    <property type="entry name" value="Vaccinia Virus protein VP39"/>
    <property type="match status" value="1"/>
</dbReference>
<evidence type="ECO:0000256" key="2">
    <source>
        <dbReference type="ARBA" id="ARBA00022603"/>
    </source>
</evidence>
<evidence type="ECO:0000256" key="1">
    <source>
        <dbReference type="ARBA" id="ARBA00008361"/>
    </source>
</evidence>
<proteinExistence type="inferred from homology"/>
<dbReference type="Pfam" id="PF08241">
    <property type="entry name" value="Methyltransf_11"/>
    <property type="match status" value="1"/>
</dbReference>
<dbReference type="InterPro" id="IPR029063">
    <property type="entry name" value="SAM-dependent_MTases_sf"/>
</dbReference>
<dbReference type="InterPro" id="IPR051052">
    <property type="entry name" value="Diverse_substrate_MTase"/>
</dbReference>
<dbReference type="RefSeq" id="WP_156276087.1">
    <property type="nucleotide sequence ID" value="NZ_BAABGI010000003.1"/>
</dbReference>
<accession>A0A7K1LPL9</accession>
<reference evidence="5 6" key="1">
    <citation type="submission" date="2019-07" db="EMBL/GenBank/DDBJ databases">
        <title>Gramella aestuarii sp. nov., isolated from a tidal flat, and emended description of Gramella echinicola.</title>
        <authorList>
            <person name="Liu L."/>
        </authorList>
    </citation>
    <scope>NUCLEOTIDE SEQUENCE [LARGE SCALE GENOMIC DNA]</scope>
    <source>
        <strain evidence="5 6">BS12</strain>
    </source>
</reference>
<dbReference type="Proteomes" id="UP000460416">
    <property type="component" value="Unassembled WGS sequence"/>
</dbReference>
<dbReference type="InterPro" id="IPR013216">
    <property type="entry name" value="Methyltransf_11"/>
</dbReference>
<sequence length="245" mass="28415">MKDNFSTRSGAYRKFRPEYPQEVYEFIQKHLKASELAWDCGTGNGQVAGKLAEFFGRVEATDISKNQIAHAVKRPNINYSIQAAENTSFPNNVFDLLTTAQAFHWFDFDQFYSEVQRCLKPNALIAILGYGLFSSKPATNLVIEYFYNEIIGPYWDPERKYLDEAYKSIPFPFEEIETPGLIQSYNWSIEHLVGYLRTWSAVKHYERKNGKDPVEFIEKDLRTSFGKSNEVNFPILFRLGKNRKG</sequence>
<dbReference type="OrthoDB" id="9797252at2"/>
<name>A0A7K1LPL9_9FLAO</name>
<comment type="caution">
    <text evidence="5">The sequence shown here is derived from an EMBL/GenBank/DDBJ whole genome shotgun (WGS) entry which is preliminary data.</text>
</comment>
<evidence type="ECO:0000256" key="3">
    <source>
        <dbReference type="ARBA" id="ARBA00022679"/>
    </source>
</evidence>
<dbReference type="CDD" id="cd02440">
    <property type="entry name" value="AdoMet_MTases"/>
    <property type="match status" value="1"/>
</dbReference>